<dbReference type="AlphaFoldDB" id="A0A418UZQ4"/>
<feature type="transmembrane region" description="Helical" evidence="2">
    <location>
        <begin position="139"/>
        <end position="172"/>
    </location>
</feature>
<reference evidence="3 4" key="1">
    <citation type="submission" date="2018-09" db="EMBL/GenBank/DDBJ databases">
        <authorList>
            <person name="Zhu H."/>
        </authorList>
    </citation>
    <scope>NUCLEOTIDE SEQUENCE [LARGE SCALE GENOMIC DNA]</scope>
    <source>
        <strain evidence="3 4">K2S05-167</strain>
    </source>
</reference>
<feature type="region of interest" description="Disordered" evidence="1">
    <location>
        <begin position="351"/>
        <end position="390"/>
    </location>
</feature>
<comment type="caution">
    <text evidence="3">The sequence shown here is derived from an EMBL/GenBank/DDBJ whole genome shotgun (WGS) entry which is preliminary data.</text>
</comment>
<evidence type="ECO:0000256" key="2">
    <source>
        <dbReference type="SAM" id="Phobius"/>
    </source>
</evidence>
<gene>
    <name evidence="3" type="ORF">D3875_21640</name>
</gene>
<accession>A0A418UZQ4</accession>
<feature type="compositionally biased region" description="Basic and acidic residues" evidence="1">
    <location>
        <begin position="378"/>
        <end position="390"/>
    </location>
</feature>
<keyword evidence="2" id="KW-0472">Membrane</keyword>
<evidence type="ECO:0000256" key="1">
    <source>
        <dbReference type="SAM" id="MobiDB-lite"/>
    </source>
</evidence>
<evidence type="ECO:0000313" key="4">
    <source>
        <dbReference type="Proteomes" id="UP000286287"/>
    </source>
</evidence>
<evidence type="ECO:0000313" key="3">
    <source>
        <dbReference type="EMBL" id="RJF68948.1"/>
    </source>
</evidence>
<feature type="region of interest" description="Disordered" evidence="1">
    <location>
        <begin position="96"/>
        <end position="120"/>
    </location>
</feature>
<name>A0A418UZQ4_9DEIO</name>
<dbReference type="Proteomes" id="UP000286287">
    <property type="component" value="Unassembled WGS sequence"/>
</dbReference>
<sequence>MTKPDLVPADLPTLPTAQMLARLSAEPGRCQMTVDSASPWVAGVIVRTPRLYLALHAVNTEEAQIIAAPRVAGLAGSGDVQLQALLANAAPQDDGLYRDVPPPAPGEAAPPPLELEPVPGLTTAGGAAPARRIDYPLVLLWFAFALFAFGSSVALLNLLSALLLVAAAVSALLGVPRGNGLPTASPLRTASLVTAGLGILTLLFAAPFTAGPLVLLLALVSIGTALAPRLAGRSFTAIVAPAAQQSDSAEVSAPQALPAPQLQLIETTRTRLIEHLEVAERSGNPRDVFEAKQALEVHLPEVVERWEALPTWRRRDDAPLRRTLEGLATVSVPDTTTSELEWDATERFIEQKARAKASKSGELGVRREPLTPPAHTPDMPRRGTDQDDKS</sequence>
<feature type="transmembrane region" description="Helical" evidence="2">
    <location>
        <begin position="192"/>
        <end position="220"/>
    </location>
</feature>
<protein>
    <submittedName>
        <fullName evidence="3">Uncharacterized protein</fullName>
    </submittedName>
</protein>
<keyword evidence="2" id="KW-1133">Transmembrane helix</keyword>
<dbReference type="EMBL" id="QYUJ01000030">
    <property type="protein sequence ID" value="RJF68948.1"/>
    <property type="molecule type" value="Genomic_DNA"/>
</dbReference>
<dbReference type="RefSeq" id="WP_119766815.1">
    <property type="nucleotide sequence ID" value="NZ_QYUJ01000030.1"/>
</dbReference>
<proteinExistence type="predicted"/>
<feature type="compositionally biased region" description="Pro residues" evidence="1">
    <location>
        <begin position="100"/>
        <end position="114"/>
    </location>
</feature>
<keyword evidence="2" id="KW-0812">Transmembrane</keyword>
<keyword evidence="4" id="KW-1185">Reference proteome</keyword>
<organism evidence="3 4">
    <name type="scientific">Deinococcus cavernae</name>
    <dbReference type="NCBI Taxonomy" id="2320857"/>
    <lineage>
        <taxon>Bacteria</taxon>
        <taxon>Thermotogati</taxon>
        <taxon>Deinococcota</taxon>
        <taxon>Deinococci</taxon>
        <taxon>Deinococcales</taxon>
        <taxon>Deinococcaceae</taxon>
        <taxon>Deinococcus</taxon>
    </lineage>
</organism>